<reference evidence="1" key="1">
    <citation type="submission" date="2017-04" db="EMBL/GenBank/DDBJ databases">
        <authorList>
            <person name="Varghese N."/>
            <person name="Submissions S."/>
        </authorList>
    </citation>
    <scope>NUCLEOTIDE SEQUENCE</scope>
    <source>
        <strain evidence="1">WTE2008</strain>
    </source>
</reference>
<gene>
    <name evidence="1" type="ORF">SAMN06297397_2999</name>
</gene>
<comment type="caution">
    <text evidence="1">The sequence shown here is derived from an EMBL/GenBank/DDBJ whole genome shotgun (WGS) entry which is preliminary data.</text>
</comment>
<keyword evidence="2" id="KW-1185">Reference proteome</keyword>
<evidence type="ECO:0000313" key="1">
    <source>
        <dbReference type="EMBL" id="SMC88477.1"/>
    </source>
</evidence>
<dbReference type="Proteomes" id="UP000192328">
    <property type="component" value="Unassembled WGS sequence"/>
</dbReference>
<evidence type="ECO:0000313" key="2">
    <source>
        <dbReference type="Proteomes" id="UP000192328"/>
    </source>
</evidence>
<sequence length="332" mass="38036">MKRILEQAKHLYTLEGCTFIPVSGHEGGRNQIVIVSRNGNNQYILRFSTLGDRTEKDYLAETEFIRFLAENGAPVADVISSVQGRLVECVEADGKAVYVSLFACAKGMLLADNGYRYREGAPLSEYFFNAGKALGAIHRLSKAYVPVSPRPDYFDKYNMTYLGRLIPDEYSELKTAIAKRLEAFRTLPMDKSCYGLVHFDFSDGNYHIDMDTGAVTVFDFDNCMNCWYMFDLANLWTHNEGWTRQEPDPGRRFELMQQCFDLQLQGYKTETDLPEEMLEKLPLFIDMVLIENIVDELECCAREGEVLDWEDIEDAVECLINDIPYAGLRERT</sequence>
<name>A0AC61PQ32_9FIRM</name>
<proteinExistence type="predicted"/>
<protein>
    <submittedName>
        <fullName evidence="1">Ser/Thr protein kinase RdoA involved in Cpx stress response, MazF antagonist</fullName>
    </submittedName>
</protein>
<keyword evidence="1" id="KW-0808">Transferase</keyword>
<accession>A0AC61PQ32</accession>
<organism evidence="1 2">
    <name type="scientific">Aristaeella lactis</name>
    <dbReference type="NCBI Taxonomy" id="3046383"/>
    <lineage>
        <taxon>Bacteria</taxon>
        <taxon>Bacillati</taxon>
        <taxon>Bacillota</taxon>
        <taxon>Clostridia</taxon>
        <taxon>Eubacteriales</taxon>
        <taxon>Aristaeellaceae</taxon>
        <taxon>Aristaeella</taxon>
    </lineage>
</organism>
<dbReference type="EMBL" id="FWXZ01000008">
    <property type="protein sequence ID" value="SMC88477.1"/>
    <property type="molecule type" value="Genomic_DNA"/>
</dbReference>
<keyword evidence="1" id="KW-0418">Kinase</keyword>